<accession>A0ABQ8UZD8</accession>
<keyword evidence="4" id="KW-1185">Reference proteome</keyword>
<dbReference type="Proteomes" id="UP001141327">
    <property type="component" value="Unassembled WGS sequence"/>
</dbReference>
<keyword evidence="1" id="KW-0175">Coiled coil</keyword>
<feature type="region of interest" description="Disordered" evidence="2">
    <location>
        <begin position="785"/>
        <end position="812"/>
    </location>
</feature>
<comment type="caution">
    <text evidence="3">The sequence shown here is derived from an EMBL/GenBank/DDBJ whole genome shotgun (WGS) entry which is preliminary data.</text>
</comment>
<evidence type="ECO:0008006" key="5">
    <source>
        <dbReference type="Google" id="ProtNLM"/>
    </source>
</evidence>
<name>A0ABQ8UZD8_9EUKA</name>
<feature type="compositionally biased region" description="Low complexity" evidence="2">
    <location>
        <begin position="935"/>
        <end position="955"/>
    </location>
</feature>
<feature type="region of interest" description="Disordered" evidence="2">
    <location>
        <begin position="1"/>
        <end position="23"/>
    </location>
</feature>
<evidence type="ECO:0000313" key="3">
    <source>
        <dbReference type="EMBL" id="KAJ4462165.1"/>
    </source>
</evidence>
<evidence type="ECO:0000313" key="4">
    <source>
        <dbReference type="Proteomes" id="UP001141327"/>
    </source>
</evidence>
<feature type="region of interest" description="Disordered" evidence="2">
    <location>
        <begin position="284"/>
        <end position="305"/>
    </location>
</feature>
<gene>
    <name evidence="3" type="ORF">PAPYR_1347</name>
</gene>
<feature type="region of interest" description="Disordered" evidence="2">
    <location>
        <begin position="734"/>
        <end position="755"/>
    </location>
</feature>
<feature type="coiled-coil region" evidence="1">
    <location>
        <begin position="556"/>
        <end position="621"/>
    </location>
</feature>
<proteinExistence type="predicted"/>
<organism evidence="3 4">
    <name type="scientific">Paratrimastix pyriformis</name>
    <dbReference type="NCBI Taxonomy" id="342808"/>
    <lineage>
        <taxon>Eukaryota</taxon>
        <taxon>Metamonada</taxon>
        <taxon>Preaxostyla</taxon>
        <taxon>Paratrimastigidae</taxon>
        <taxon>Paratrimastix</taxon>
    </lineage>
</organism>
<dbReference type="EMBL" id="JAPMOS010000004">
    <property type="protein sequence ID" value="KAJ4462165.1"/>
    <property type="molecule type" value="Genomic_DNA"/>
</dbReference>
<feature type="region of interest" description="Disordered" evidence="2">
    <location>
        <begin position="930"/>
        <end position="956"/>
    </location>
</feature>
<dbReference type="PANTHER" id="PTHR23159">
    <property type="entry name" value="CENTROSOMAL PROTEIN 2"/>
    <property type="match status" value="1"/>
</dbReference>
<evidence type="ECO:0000256" key="2">
    <source>
        <dbReference type="SAM" id="MobiDB-lite"/>
    </source>
</evidence>
<sequence length="1182" mass="130976">MSSPGGDPPGPDDEGVDEVFVEKTEDPNWDEIAALTPDFVQSELAKPFDEATKDIPPAFRVGGISLTVEDLFDSIRSYHVPADPAPNVPLLIQLFQVTQLLLEYTTAKSLDSKEEIAELQQVIRQKDAAAVALSRIADGATRMERERDATVKRAEQERRDLQDEIDRVAKERDQLSTKLQALQDEIFAHRQSTAGNVGEQRKLLGELTQTKSELSRAYNEIRMMEQACRDAPVLLREHQERIERLTQELAEAQQRGGSLKETQAEVVRLNEEAEELRAQLLRAQQEAGPRPATLTRRPVVPPPPLIQGSLTFGSWRGVRAGGLPWRRDAEEKNRLMSEQLQKQLQEFLEQSAEKDRLLAVATTEVTRLQDELAAIKQERERRGQGEVADLKRRLREQGAASAMMQTTLEHVAEEIEQHRGTIEETRLEVRKQVERELQELTVRRAEAEELQKQTAEQLERAREEVQVLTEAARQRDEEAMHLKKRMSEYEQGPSAPPRHCHRHHLVDPHPGGSSTAHPGAPPAGLYGLPEAIDEVKQLRVAIATRDKQIFDLVHDINARNEELQALMEENDVLRKDQAKPYRREEVKLRARLELEQLRSLVTQYEDDIAKLEAARAEMQRQLRVHSLVLGQKAVEMDIPAEVLRQIESYLVALRANPDDPPQLQLPRRNAMSTEEEEALRKEVGRAHEERDTALAQLNAEREVAKTTSAQHHRDIEALGQLIGTLRGDLAQYTARPPRAPESPDRPKGAASSEALEAQAALMSTQFGSLQEQLLSLLRKQEEQGRAQEQLASERAAAEVSPSCSCPPAAGGRLPLSASIPDVPLGSRWRREQKLRQEVTQAAQALEEARAQRDAAREEADRLRSLQPGEEVPEGLSPDQLRQRLYMTLASLAASREELSAARAELTVWKANHADLCAHLNRNALHSVAPSPAPTPALSTASTTVSTGAAGAGAASDTDEAASQGAAAGTVVRVVNNISEETLARLSPPSRAWVQHPSRAWVAIPTVPVLPSLPPTTTGIVEQECKRQQSGSADAQRLISQVTLAKANEALSQSKLEACEAFAAIMKQERDVARHEQLASEDFLKQRLPAAEARLALAEGRAAVLSARLAHACPLHLLQSTARMLSETRRQLAATLADHTGAAMERAKTTEALARVGQLETENATLQKRLEIASSSPMTGNKR</sequence>
<feature type="compositionally biased region" description="Basic and acidic residues" evidence="2">
    <location>
        <begin position="846"/>
        <end position="863"/>
    </location>
</feature>
<reference evidence="3" key="1">
    <citation type="journal article" date="2022" name="bioRxiv">
        <title>Genomics of Preaxostyla Flagellates Illuminates Evolutionary Transitions and the Path Towards Mitochondrial Loss.</title>
        <authorList>
            <person name="Novak L.V.F."/>
            <person name="Treitli S.C."/>
            <person name="Pyrih J."/>
            <person name="Halakuc P."/>
            <person name="Pipaliya S.V."/>
            <person name="Vacek V."/>
            <person name="Brzon O."/>
            <person name="Soukal P."/>
            <person name="Eme L."/>
            <person name="Dacks J.B."/>
            <person name="Karnkowska A."/>
            <person name="Elias M."/>
            <person name="Hampl V."/>
        </authorList>
    </citation>
    <scope>NUCLEOTIDE SEQUENCE</scope>
    <source>
        <strain evidence="3">RCP-MX</strain>
    </source>
</reference>
<feature type="coiled-coil region" evidence="1">
    <location>
        <begin position="326"/>
        <end position="378"/>
    </location>
</feature>
<feature type="region of interest" description="Disordered" evidence="2">
    <location>
        <begin position="844"/>
        <end position="875"/>
    </location>
</feature>
<feature type="coiled-coil region" evidence="1">
    <location>
        <begin position="408"/>
        <end position="478"/>
    </location>
</feature>
<feature type="compositionally biased region" description="Acidic residues" evidence="2">
    <location>
        <begin position="10"/>
        <end position="19"/>
    </location>
</feature>
<evidence type="ECO:0000256" key="1">
    <source>
        <dbReference type="SAM" id="Coils"/>
    </source>
</evidence>
<dbReference type="PANTHER" id="PTHR23159:SF31">
    <property type="entry name" value="CENTROSOME-ASSOCIATED PROTEIN CEP250 ISOFORM X1"/>
    <property type="match status" value="1"/>
</dbReference>
<protein>
    <recommendedName>
        <fullName evidence="5">Centrosomal protein of 70 kDa</fullName>
    </recommendedName>
</protein>
<feature type="compositionally biased region" description="Low complexity" evidence="2">
    <location>
        <begin position="284"/>
        <end position="298"/>
    </location>
</feature>